<sequence>MLERETSKRVSDFEALGATETKLSALCHCDEKLCCFRCSTTSSVKWEQGRSARRSFFSSSNCKTRIRSGTSIWPTEGASAVGGVSLSRIMCLPAMMVFGLWVHTQMCHPCGKPEPNAYWIHWIFFRLNGSRTPGRLWIYRMEVMSATSSSHAATHITEPLSTYKHSYMLKPTTNGLRTSLYGAQTIASVHSACSDPESHAATRPRSSSTVAIPASSRSKRHHTFPVTLEMSESDIANLISSVRISRRRLRTLKYDRI</sequence>
<organism evidence="2 3">
    <name type="scientific">Mycena belliarum</name>
    <dbReference type="NCBI Taxonomy" id="1033014"/>
    <lineage>
        <taxon>Eukaryota</taxon>
        <taxon>Fungi</taxon>
        <taxon>Dikarya</taxon>
        <taxon>Basidiomycota</taxon>
        <taxon>Agaricomycotina</taxon>
        <taxon>Agaricomycetes</taxon>
        <taxon>Agaricomycetidae</taxon>
        <taxon>Agaricales</taxon>
        <taxon>Marasmiineae</taxon>
        <taxon>Mycenaceae</taxon>
        <taxon>Mycena</taxon>
    </lineage>
</organism>
<evidence type="ECO:0000313" key="2">
    <source>
        <dbReference type="EMBL" id="KAJ7076652.1"/>
    </source>
</evidence>
<name>A0AAD6TW54_9AGAR</name>
<feature type="region of interest" description="Disordered" evidence="1">
    <location>
        <begin position="194"/>
        <end position="217"/>
    </location>
</feature>
<reference evidence="2" key="1">
    <citation type="submission" date="2023-03" db="EMBL/GenBank/DDBJ databases">
        <title>Massive genome expansion in bonnet fungi (Mycena s.s.) driven by repeated elements and novel gene families across ecological guilds.</title>
        <authorList>
            <consortium name="Lawrence Berkeley National Laboratory"/>
            <person name="Harder C.B."/>
            <person name="Miyauchi S."/>
            <person name="Viragh M."/>
            <person name="Kuo A."/>
            <person name="Thoen E."/>
            <person name="Andreopoulos B."/>
            <person name="Lu D."/>
            <person name="Skrede I."/>
            <person name="Drula E."/>
            <person name="Henrissat B."/>
            <person name="Morin E."/>
            <person name="Kohler A."/>
            <person name="Barry K."/>
            <person name="LaButti K."/>
            <person name="Morin E."/>
            <person name="Salamov A."/>
            <person name="Lipzen A."/>
            <person name="Mereny Z."/>
            <person name="Hegedus B."/>
            <person name="Baldrian P."/>
            <person name="Stursova M."/>
            <person name="Weitz H."/>
            <person name="Taylor A."/>
            <person name="Grigoriev I.V."/>
            <person name="Nagy L.G."/>
            <person name="Martin F."/>
            <person name="Kauserud H."/>
        </authorList>
    </citation>
    <scope>NUCLEOTIDE SEQUENCE</scope>
    <source>
        <strain evidence="2">CBHHK173m</strain>
    </source>
</reference>
<dbReference type="EMBL" id="JARJCN010000079">
    <property type="protein sequence ID" value="KAJ7076652.1"/>
    <property type="molecule type" value="Genomic_DNA"/>
</dbReference>
<evidence type="ECO:0000256" key="1">
    <source>
        <dbReference type="SAM" id="MobiDB-lite"/>
    </source>
</evidence>
<dbReference type="AlphaFoldDB" id="A0AAD6TW54"/>
<comment type="caution">
    <text evidence="2">The sequence shown here is derived from an EMBL/GenBank/DDBJ whole genome shotgun (WGS) entry which is preliminary data.</text>
</comment>
<evidence type="ECO:0000313" key="3">
    <source>
        <dbReference type="Proteomes" id="UP001222325"/>
    </source>
</evidence>
<accession>A0AAD6TW54</accession>
<dbReference type="Proteomes" id="UP001222325">
    <property type="component" value="Unassembled WGS sequence"/>
</dbReference>
<keyword evidence="3" id="KW-1185">Reference proteome</keyword>
<gene>
    <name evidence="2" type="ORF">B0H15DRAFT_577986</name>
</gene>
<proteinExistence type="predicted"/>
<protein>
    <submittedName>
        <fullName evidence="2">Uncharacterized protein</fullName>
    </submittedName>
</protein>